<evidence type="ECO:0000313" key="2">
    <source>
        <dbReference type="Proteomes" id="UP000238083"/>
    </source>
</evidence>
<proteinExistence type="predicted"/>
<dbReference type="RefSeq" id="WP_146149618.1">
    <property type="nucleotide sequence ID" value="NZ_PVZF01000032.1"/>
</dbReference>
<organism evidence="1 2">
    <name type="scientific">Kineococcus rhizosphaerae</name>
    <dbReference type="NCBI Taxonomy" id="559628"/>
    <lineage>
        <taxon>Bacteria</taxon>
        <taxon>Bacillati</taxon>
        <taxon>Actinomycetota</taxon>
        <taxon>Actinomycetes</taxon>
        <taxon>Kineosporiales</taxon>
        <taxon>Kineosporiaceae</taxon>
        <taxon>Kineococcus</taxon>
    </lineage>
</organism>
<dbReference type="Proteomes" id="UP000238083">
    <property type="component" value="Unassembled WGS sequence"/>
</dbReference>
<name>A0A2T0QQ03_9ACTN</name>
<evidence type="ECO:0000313" key="1">
    <source>
        <dbReference type="EMBL" id="PRY06795.1"/>
    </source>
</evidence>
<dbReference type="AlphaFoldDB" id="A0A2T0QQ03"/>
<gene>
    <name evidence="1" type="ORF">CLV37_1329</name>
</gene>
<reference evidence="1 2" key="1">
    <citation type="submission" date="2018-03" db="EMBL/GenBank/DDBJ databases">
        <title>Genomic Encyclopedia of Archaeal and Bacterial Type Strains, Phase II (KMG-II): from individual species to whole genera.</title>
        <authorList>
            <person name="Goeker M."/>
        </authorList>
    </citation>
    <scope>NUCLEOTIDE SEQUENCE [LARGE SCALE GENOMIC DNA]</scope>
    <source>
        <strain evidence="1 2">DSM 19711</strain>
    </source>
</reference>
<dbReference type="EMBL" id="PVZF01000032">
    <property type="protein sequence ID" value="PRY06795.1"/>
    <property type="molecule type" value="Genomic_DNA"/>
</dbReference>
<sequence>MAQTPQPDAALVQTALEQLIELAAVPEEFTGALVDNVWWIASAYDEAGGALLHDINAEEWATTVAFRQEPVIRHSLKAARRCLQNVEKDVQTPQTQVSAQLWQLHVQRYVNELRRLEQVFQTVLDGVIARDQGVVRPSPNPRRRAEHEIAQRNLFEDIPRGEIVKATARQRRKR</sequence>
<accession>A0A2T0QQ03</accession>
<comment type="caution">
    <text evidence="1">The sequence shown here is derived from an EMBL/GenBank/DDBJ whole genome shotgun (WGS) entry which is preliminary data.</text>
</comment>
<protein>
    <submittedName>
        <fullName evidence="1">Uncharacterized protein</fullName>
    </submittedName>
</protein>
<keyword evidence="2" id="KW-1185">Reference proteome</keyword>